<gene>
    <name evidence="1" type="ORF">S01H4_56633</name>
</gene>
<feature type="non-terminal residue" evidence="1">
    <location>
        <position position="239"/>
    </location>
</feature>
<protein>
    <submittedName>
        <fullName evidence="1">Uncharacterized protein</fullName>
    </submittedName>
</protein>
<feature type="non-terminal residue" evidence="1">
    <location>
        <position position="1"/>
    </location>
</feature>
<dbReference type="EMBL" id="BART01032835">
    <property type="protein sequence ID" value="GAH15211.1"/>
    <property type="molecule type" value="Genomic_DNA"/>
</dbReference>
<evidence type="ECO:0000313" key="1">
    <source>
        <dbReference type="EMBL" id="GAH15211.1"/>
    </source>
</evidence>
<dbReference type="AlphaFoldDB" id="X1D370"/>
<accession>X1D370</accession>
<comment type="caution">
    <text evidence="1">The sequence shown here is derived from an EMBL/GenBank/DDBJ whole genome shotgun (WGS) entry which is preliminary data.</text>
</comment>
<organism evidence="1">
    <name type="scientific">marine sediment metagenome</name>
    <dbReference type="NCBI Taxonomy" id="412755"/>
    <lineage>
        <taxon>unclassified sequences</taxon>
        <taxon>metagenomes</taxon>
        <taxon>ecological metagenomes</taxon>
    </lineage>
</organism>
<sequence length="239" mass="26277">DVTVPADVGGGSTMTVSYWDGNTWETVGNKIDGTINADAGNDNALAQDGWITWSQATTEKPYLLAGYYLYFYRWTLSAKSTVPEICSMTVRADMQELKDIWDGIFRTPILVQRWDNDASAPDPKMRDYTLECAETSYSFTASDLADADSVAAMPLVSSGEAFATADYIYAMFEEPCIGFKIDIKGYNDIASDFKVYYWQAATNTWASLDVSRDTTSTSTAGGDTLTNSGYIMMDDDISA</sequence>
<reference evidence="1" key="1">
    <citation type="journal article" date="2014" name="Front. Microbiol.">
        <title>High frequency of phylogenetically diverse reductive dehalogenase-homologous genes in deep subseafloor sedimentary metagenomes.</title>
        <authorList>
            <person name="Kawai M."/>
            <person name="Futagami T."/>
            <person name="Toyoda A."/>
            <person name="Takaki Y."/>
            <person name="Nishi S."/>
            <person name="Hori S."/>
            <person name="Arai W."/>
            <person name="Tsubouchi T."/>
            <person name="Morono Y."/>
            <person name="Uchiyama I."/>
            <person name="Ito T."/>
            <person name="Fujiyama A."/>
            <person name="Inagaki F."/>
            <person name="Takami H."/>
        </authorList>
    </citation>
    <scope>NUCLEOTIDE SEQUENCE</scope>
    <source>
        <strain evidence="1">Expedition CK06-06</strain>
    </source>
</reference>
<name>X1D370_9ZZZZ</name>
<proteinExistence type="predicted"/>